<dbReference type="Pfam" id="PF24728">
    <property type="entry name" value="DUF7680"/>
    <property type="match status" value="1"/>
</dbReference>
<protein>
    <recommendedName>
        <fullName evidence="1">DUF7680 domain-containing protein</fullName>
    </recommendedName>
</protein>
<evidence type="ECO:0000313" key="3">
    <source>
        <dbReference type="Proteomes" id="UP000516013"/>
    </source>
</evidence>
<dbReference type="AlphaFoldDB" id="A0A7H0F5D6"/>
<feature type="domain" description="DUF7680" evidence="1">
    <location>
        <begin position="17"/>
        <end position="154"/>
    </location>
</feature>
<evidence type="ECO:0000313" key="2">
    <source>
        <dbReference type="EMBL" id="QNP31252.1"/>
    </source>
</evidence>
<organism evidence="2 3">
    <name type="scientific">Cylindrospermopsis curvispora GIHE-G1</name>
    <dbReference type="NCBI Taxonomy" id="2666332"/>
    <lineage>
        <taxon>Bacteria</taxon>
        <taxon>Bacillati</taxon>
        <taxon>Cyanobacteriota</taxon>
        <taxon>Cyanophyceae</taxon>
        <taxon>Nostocales</taxon>
        <taxon>Aphanizomenonaceae</taxon>
        <taxon>Cylindrospermopsis</taxon>
    </lineage>
</organism>
<name>A0A7H0F5D6_9CYAN</name>
<reference evidence="2 3" key="1">
    <citation type="submission" date="2020-08" db="EMBL/GenBank/DDBJ databases">
        <title>Complete genome sequence of Raphidiopsis curvispora isolated from drinking water reservoir in South Korea.</title>
        <authorList>
            <person name="Jeong J."/>
        </authorList>
    </citation>
    <scope>NUCLEOTIDE SEQUENCE [LARGE SCALE GENOMIC DNA]</scope>
    <source>
        <strain evidence="2 3">GIHE-G1</strain>
    </source>
</reference>
<accession>A0A7H0F5D6</accession>
<keyword evidence="3" id="KW-1185">Reference proteome</keyword>
<evidence type="ECO:0000259" key="1">
    <source>
        <dbReference type="Pfam" id="PF24728"/>
    </source>
</evidence>
<dbReference type="InterPro" id="IPR056097">
    <property type="entry name" value="DUF7680"/>
</dbReference>
<dbReference type="Proteomes" id="UP000516013">
    <property type="component" value="Chromosome"/>
</dbReference>
<dbReference type="KEGG" id="ccur:IAR63_12475"/>
<gene>
    <name evidence="2" type="ORF">IAR63_12475</name>
</gene>
<sequence>MRNHTDNLPQFLSKPHYQLQVEKHSGSDLSLEIYQLPAPATPHLKHPRRIAGLKGRNLALIENRLLRQLKFINIDLPNMQRGKKKEFEIDEENALRMGLMFRVLAPMRNRENMCCCAEGIEAMGKEEAAYWLGMAMHRKNPRRVLMALRCLLTDPNK</sequence>
<proteinExistence type="predicted"/>
<dbReference type="EMBL" id="CP060822">
    <property type="protein sequence ID" value="QNP31252.1"/>
    <property type="molecule type" value="Genomic_DNA"/>
</dbReference>